<proteinExistence type="inferred from homology"/>
<dbReference type="NCBIfam" id="TIGR01727">
    <property type="entry name" value="oligo_HPY"/>
    <property type="match status" value="1"/>
</dbReference>
<keyword evidence="5 8" id="KW-0067">ATP-binding</keyword>
<keyword evidence="9" id="KW-1185">Reference proteome</keyword>
<dbReference type="Pfam" id="PF00005">
    <property type="entry name" value="ABC_tran"/>
    <property type="match status" value="1"/>
</dbReference>
<dbReference type="PANTHER" id="PTHR43776">
    <property type="entry name" value="TRANSPORT ATP-BINDING PROTEIN"/>
    <property type="match status" value="1"/>
</dbReference>
<dbReference type="GO" id="GO:0016887">
    <property type="term" value="F:ATP hydrolysis activity"/>
    <property type="evidence" value="ECO:0007669"/>
    <property type="project" value="InterPro"/>
</dbReference>
<comment type="caution">
    <text evidence="8">The sequence shown here is derived from an EMBL/GenBank/DDBJ whole genome shotgun (WGS) entry which is preliminary data.</text>
</comment>
<dbReference type="Proteomes" id="UP001428774">
    <property type="component" value="Unassembled WGS sequence"/>
</dbReference>
<dbReference type="Gene3D" id="3.40.50.300">
    <property type="entry name" value="P-loop containing nucleotide triphosphate hydrolases"/>
    <property type="match status" value="1"/>
</dbReference>
<dbReference type="GO" id="GO:0005886">
    <property type="term" value="C:plasma membrane"/>
    <property type="evidence" value="ECO:0007669"/>
    <property type="project" value="UniProtKB-SubCell"/>
</dbReference>
<evidence type="ECO:0000313" key="8">
    <source>
        <dbReference type="EMBL" id="MEN9062146.1"/>
    </source>
</evidence>
<comment type="similarity">
    <text evidence="2">Belongs to the ABC transporter superfamily.</text>
</comment>
<keyword evidence="4" id="KW-0547">Nucleotide-binding</keyword>
<evidence type="ECO:0000259" key="7">
    <source>
        <dbReference type="Pfam" id="PF08352"/>
    </source>
</evidence>
<name>A0AAW9SPP3_9RHOB</name>
<dbReference type="PANTHER" id="PTHR43776:SF7">
    <property type="entry name" value="D,D-DIPEPTIDE TRANSPORT ATP-BINDING PROTEIN DDPF-RELATED"/>
    <property type="match status" value="1"/>
</dbReference>
<dbReference type="AlphaFoldDB" id="A0AAW9SPP3"/>
<comment type="subcellular location">
    <subcellularLocation>
        <location evidence="1">Cell inner membrane</location>
        <topology evidence="1">Peripheral membrane protein</topology>
    </subcellularLocation>
</comment>
<dbReference type="RefSeq" id="WP_347168034.1">
    <property type="nucleotide sequence ID" value="NZ_JBDNCH010000002.1"/>
</dbReference>
<dbReference type="InterPro" id="IPR013563">
    <property type="entry name" value="Oligopep_ABC_C"/>
</dbReference>
<feature type="domain" description="ABC transporter" evidence="6">
    <location>
        <begin position="4"/>
        <end position="32"/>
    </location>
</feature>
<dbReference type="InterPro" id="IPR027417">
    <property type="entry name" value="P-loop_NTPase"/>
</dbReference>
<keyword evidence="3" id="KW-0813">Transport</keyword>
<dbReference type="GO" id="GO:0005524">
    <property type="term" value="F:ATP binding"/>
    <property type="evidence" value="ECO:0007669"/>
    <property type="project" value="UniProtKB-KW"/>
</dbReference>
<evidence type="ECO:0000256" key="3">
    <source>
        <dbReference type="ARBA" id="ARBA00022448"/>
    </source>
</evidence>
<accession>A0AAW9SPP3</accession>
<dbReference type="InterPro" id="IPR050319">
    <property type="entry name" value="ABC_transp_ATP-bind"/>
</dbReference>
<evidence type="ECO:0000256" key="2">
    <source>
        <dbReference type="ARBA" id="ARBA00005417"/>
    </source>
</evidence>
<dbReference type="SUPFAM" id="SSF52540">
    <property type="entry name" value="P-loop containing nucleoside triphosphate hydrolases"/>
    <property type="match status" value="1"/>
</dbReference>
<evidence type="ECO:0000256" key="1">
    <source>
        <dbReference type="ARBA" id="ARBA00004417"/>
    </source>
</evidence>
<protein>
    <submittedName>
        <fullName evidence="8">ABC transporter ATP-binding protein</fullName>
    </submittedName>
</protein>
<dbReference type="GO" id="GO:0015833">
    <property type="term" value="P:peptide transport"/>
    <property type="evidence" value="ECO:0007669"/>
    <property type="project" value="InterPro"/>
</dbReference>
<dbReference type="InterPro" id="IPR003439">
    <property type="entry name" value="ABC_transporter-like_ATP-bd"/>
</dbReference>
<feature type="domain" description="Oligopeptide/dipeptide ABC transporter C-terminal" evidence="7">
    <location>
        <begin position="84"/>
        <end position="149"/>
    </location>
</feature>
<evidence type="ECO:0000259" key="6">
    <source>
        <dbReference type="Pfam" id="PF00005"/>
    </source>
</evidence>
<reference evidence="8 9" key="1">
    <citation type="submission" date="2024-05" db="EMBL/GenBank/DDBJ databases">
        <title>Genome sequence of Ponticoccus litoralis KCCM 90028.</title>
        <authorList>
            <person name="Kim J.M."/>
            <person name="Lee J.K."/>
            <person name="Choi B.J."/>
            <person name="Bayburt H."/>
            <person name="Baek J.H."/>
            <person name="Jeon C.O."/>
        </authorList>
    </citation>
    <scope>NUCLEOTIDE SEQUENCE [LARGE SCALE GENOMIC DNA]</scope>
    <source>
        <strain evidence="8 9">KCCM 90028</strain>
    </source>
</reference>
<sequence length="191" mass="20868">MRLDLSGGQRQRVAIARALVLDPDFIVCDEPVSMLDVSVQAGVLRILDELSRDLGLAVLYISHDIATVGYICDRIAVMYLGRVVEQGPVREVMRRPQHPYTQNLIRAIPNSDPLVRRERVVLEGDVPTPIDTLPGCRFASRCRHVEPVCREQEPDLLAAGDKSLARCHLYGVLAGKPGAEPAPAATPGEAS</sequence>
<organism evidence="8 9">
    <name type="scientific">Ponticoccus litoralis</name>
    <dbReference type="NCBI Taxonomy" id="422297"/>
    <lineage>
        <taxon>Bacteria</taxon>
        <taxon>Pseudomonadati</taxon>
        <taxon>Pseudomonadota</taxon>
        <taxon>Alphaproteobacteria</taxon>
        <taxon>Rhodobacterales</taxon>
        <taxon>Roseobacteraceae</taxon>
        <taxon>Ponticoccus</taxon>
    </lineage>
</organism>
<dbReference type="EMBL" id="JBDNCH010000002">
    <property type="protein sequence ID" value="MEN9062146.1"/>
    <property type="molecule type" value="Genomic_DNA"/>
</dbReference>
<evidence type="ECO:0000256" key="4">
    <source>
        <dbReference type="ARBA" id="ARBA00022741"/>
    </source>
</evidence>
<dbReference type="Pfam" id="PF08352">
    <property type="entry name" value="oligo_HPY"/>
    <property type="match status" value="1"/>
</dbReference>
<gene>
    <name evidence="8" type="ORF">ABFB10_15240</name>
</gene>
<evidence type="ECO:0000256" key="5">
    <source>
        <dbReference type="ARBA" id="ARBA00022840"/>
    </source>
</evidence>
<evidence type="ECO:0000313" key="9">
    <source>
        <dbReference type="Proteomes" id="UP001428774"/>
    </source>
</evidence>